<dbReference type="InterPro" id="IPR011050">
    <property type="entry name" value="Pectin_lyase_fold/virulence"/>
</dbReference>
<feature type="chain" id="PRO_5006639628" description="Right handed beta helix domain-containing protein" evidence="1">
    <location>
        <begin position="23"/>
        <end position="414"/>
    </location>
</feature>
<protein>
    <recommendedName>
        <fullName evidence="2">Right handed beta helix domain-containing protein</fullName>
    </recommendedName>
</protein>
<evidence type="ECO:0000259" key="2">
    <source>
        <dbReference type="Pfam" id="PF13229"/>
    </source>
</evidence>
<evidence type="ECO:0000313" key="3">
    <source>
        <dbReference type="EMBL" id="KPJ53370.1"/>
    </source>
</evidence>
<dbReference type="Pfam" id="PF13229">
    <property type="entry name" value="Beta_helix"/>
    <property type="match status" value="1"/>
</dbReference>
<dbReference type="STRING" id="1703770.AMJ39_05040"/>
<proteinExistence type="predicted"/>
<dbReference type="Proteomes" id="UP000052008">
    <property type="component" value="Unassembled WGS sequence"/>
</dbReference>
<evidence type="ECO:0000256" key="1">
    <source>
        <dbReference type="SAM" id="SignalP"/>
    </source>
</evidence>
<feature type="domain" description="Right handed beta helix" evidence="2">
    <location>
        <begin position="105"/>
        <end position="242"/>
    </location>
</feature>
<keyword evidence="1" id="KW-0732">Signal</keyword>
<accession>A0A0S7WTC3</accession>
<dbReference type="SUPFAM" id="SSF51126">
    <property type="entry name" value="Pectin lyase-like"/>
    <property type="match status" value="1"/>
</dbReference>
<dbReference type="AlphaFoldDB" id="A0A0S7WTC3"/>
<dbReference type="EMBL" id="LIZS01000021">
    <property type="protein sequence ID" value="KPJ53370.1"/>
    <property type="molecule type" value="Genomic_DNA"/>
</dbReference>
<dbReference type="InterPro" id="IPR039448">
    <property type="entry name" value="Beta_helix"/>
</dbReference>
<dbReference type="Gene3D" id="2.160.20.10">
    <property type="entry name" value="Single-stranded right-handed beta-helix, Pectin lyase-like"/>
    <property type="match status" value="1"/>
</dbReference>
<evidence type="ECO:0000313" key="4">
    <source>
        <dbReference type="Proteomes" id="UP000052008"/>
    </source>
</evidence>
<name>A0A0S7WTC3_UNCT6</name>
<gene>
    <name evidence="3" type="ORF">AMJ39_05040</name>
</gene>
<comment type="caution">
    <text evidence="3">The sequence shown here is derived from an EMBL/GenBank/DDBJ whole genome shotgun (WGS) entry which is preliminary data.</text>
</comment>
<sequence length="414" mass="43338">MRSVTVLVSAALVLGLSAAASATILNVPADYPTIQSGVDAAADGDTVLVSYGLYTGPGNVNIDFEGKAIVVMSECGPEVTIIDCDGTCRTGCRGFYLHSGEGPNSVIQGFTIRNGHVFGAWPLSTGGGILCDGASPTIIGNIVTCNVADGAGGGISFRNSSSVMVGNTIRWNTTAYDGGGIFAEGSSLVMDRNTIAGNVADKGGGIFCAAVSSATVINSIFWGNEGAPGPSIHKTGGSTVTVTYSDVEGGWTGEGNFFLPPMFVLWDKRDVRLLWESPCIDAGHPDSLDPDGTRCDMGAHFFNQDDYLTLYLTPDAAAVPQGGQLGVTYTVINRWAQPETFWVLTEVIPPVGAPLTVVGPGQYAIPAGFTAQQYLEHHVPPMAPLGDYLYYARIGTPPANLYDQDRFLFTITGP</sequence>
<reference evidence="3 4" key="1">
    <citation type="journal article" date="2015" name="Microbiome">
        <title>Genomic resolution of linkages in carbon, nitrogen, and sulfur cycling among widespread estuary sediment bacteria.</title>
        <authorList>
            <person name="Baker B.J."/>
            <person name="Lazar C.S."/>
            <person name="Teske A.P."/>
            <person name="Dick G.J."/>
        </authorList>
    </citation>
    <scope>NUCLEOTIDE SEQUENCE [LARGE SCALE GENOMIC DNA]</scope>
    <source>
        <strain evidence="3">DG_24</strain>
    </source>
</reference>
<organism evidence="3 4">
    <name type="scientific">candidate division TA06 bacterium DG_24</name>
    <dbReference type="NCBI Taxonomy" id="1703770"/>
    <lineage>
        <taxon>Bacteria</taxon>
        <taxon>Bacteria division TA06</taxon>
    </lineage>
</organism>
<dbReference type="InterPro" id="IPR012334">
    <property type="entry name" value="Pectin_lyas_fold"/>
</dbReference>
<feature type="signal peptide" evidence="1">
    <location>
        <begin position="1"/>
        <end position="22"/>
    </location>
</feature>